<dbReference type="AlphaFoldDB" id="A0A4C1V0A2"/>
<keyword evidence="3" id="KW-1185">Reference proteome</keyword>
<organism evidence="2 3">
    <name type="scientific">Eumeta variegata</name>
    <name type="common">Bagworm moth</name>
    <name type="synonym">Eumeta japonica</name>
    <dbReference type="NCBI Taxonomy" id="151549"/>
    <lineage>
        <taxon>Eukaryota</taxon>
        <taxon>Metazoa</taxon>
        <taxon>Ecdysozoa</taxon>
        <taxon>Arthropoda</taxon>
        <taxon>Hexapoda</taxon>
        <taxon>Insecta</taxon>
        <taxon>Pterygota</taxon>
        <taxon>Neoptera</taxon>
        <taxon>Endopterygota</taxon>
        <taxon>Lepidoptera</taxon>
        <taxon>Glossata</taxon>
        <taxon>Ditrysia</taxon>
        <taxon>Tineoidea</taxon>
        <taxon>Psychidae</taxon>
        <taxon>Oiketicinae</taxon>
        <taxon>Eumeta</taxon>
    </lineage>
</organism>
<evidence type="ECO:0000313" key="2">
    <source>
        <dbReference type="EMBL" id="GBP31686.1"/>
    </source>
</evidence>
<accession>A0A4C1V0A2</accession>
<name>A0A4C1V0A2_EUMVA</name>
<feature type="compositionally biased region" description="Basic residues" evidence="1">
    <location>
        <begin position="13"/>
        <end position="28"/>
    </location>
</feature>
<evidence type="ECO:0000313" key="3">
    <source>
        <dbReference type="Proteomes" id="UP000299102"/>
    </source>
</evidence>
<sequence>MIDRCLRNDRPHSLRRRREHNKPRRENKKRLVALIRHCGDVLSFNKLEARNRNSLFKNWDLHRKRDRIEIGSPIGKEGRRIGIENLTESELTVKSEPTLKTRQVLWTFQDRKMELKGSQSNSVATIEFGLVCDCRDRKIGVVSIVNGLNNHSEVDEPLALFFYVPVAVPHFDKNVATSSMSTHATMSTLLVMQHNHEDSSTALGCDTEMGWLDHGNNTPSKNKGVEVTLPLLHFVQ</sequence>
<protein>
    <submittedName>
        <fullName evidence="2">Uncharacterized protein</fullName>
    </submittedName>
</protein>
<reference evidence="2 3" key="1">
    <citation type="journal article" date="2019" name="Commun. Biol.">
        <title>The bagworm genome reveals a unique fibroin gene that provides high tensile strength.</title>
        <authorList>
            <person name="Kono N."/>
            <person name="Nakamura H."/>
            <person name="Ohtoshi R."/>
            <person name="Tomita M."/>
            <person name="Numata K."/>
            <person name="Arakawa K."/>
        </authorList>
    </citation>
    <scope>NUCLEOTIDE SEQUENCE [LARGE SCALE GENOMIC DNA]</scope>
</reference>
<comment type="caution">
    <text evidence="2">The sequence shown here is derived from an EMBL/GenBank/DDBJ whole genome shotgun (WGS) entry which is preliminary data.</text>
</comment>
<dbReference type="EMBL" id="BGZK01000249">
    <property type="protein sequence ID" value="GBP31686.1"/>
    <property type="molecule type" value="Genomic_DNA"/>
</dbReference>
<proteinExistence type="predicted"/>
<gene>
    <name evidence="2" type="ORF">EVAR_84132_1</name>
</gene>
<feature type="compositionally biased region" description="Basic and acidic residues" evidence="1">
    <location>
        <begin position="1"/>
        <end position="12"/>
    </location>
</feature>
<feature type="region of interest" description="Disordered" evidence="1">
    <location>
        <begin position="1"/>
        <end position="28"/>
    </location>
</feature>
<dbReference type="Proteomes" id="UP000299102">
    <property type="component" value="Unassembled WGS sequence"/>
</dbReference>
<evidence type="ECO:0000256" key="1">
    <source>
        <dbReference type="SAM" id="MobiDB-lite"/>
    </source>
</evidence>